<protein>
    <submittedName>
        <fullName evidence="1">Uncharacterized protein</fullName>
    </submittedName>
</protein>
<comment type="caution">
    <text evidence="1">The sequence shown here is derived from an EMBL/GenBank/DDBJ whole genome shotgun (WGS) entry which is preliminary data.</text>
</comment>
<keyword evidence="2" id="KW-1185">Reference proteome</keyword>
<organism evidence="1 2">
    <name type="scientific">Bauhinia variegata</name>
    <name type="common">Purple orchid tree</name>
    <name type="synonym">Phanera variegata</name>
    <dbReference type="NCBI Taxonomy" id="167791"/>
    <lineage>
        <taxon>Eukaryota</taxon>
        <taxon>Viridiplantae</taxon>
        <taxon>Streptophyta</taxon>
        <taxon>Embryophyta</taxon>
        <taxon>Tracheophyta</taxon>
        <taxon>Spermatophyta</taxon>
        <taxon>Magnoliopsida</taxon>
        <taxon>eudicotyledons</taxon>
        <taxon>Gunneridae</taxon>
        <taxon>Pentapetalae</taxon>
        <taxon>rosids</taxon>
        <taxon>fabids</taxon>
        <taxon>Fabales</taxon>
        <taxon>Fabaceae</taxon>
        <taxon>Cercidoideae</taxon>
        <taxon>Cercideae</taxon>
        <taxon>Bauhiniinae</taxon>
        <taxon>Bauhinia</taxon>
    </lineage>
</organism>
<evidence type="ECO:0000313" key="2">
    <source>
        <dbReference type="Proteomes" id="UP000828941"/>
    </source>
</evidence>
<accession>A0ACB9Q5D8</accession>
<dbReference type="EMBL" id="CM039426">
    <property type="protein sequence ID" value="KAI4356294.1"/>
    <property type="molecule type" value="Genomic_DNA"/>
</dbReference>
<gene>
    <name evidence="1" type="ORF">L6164_000326</name>
</gene>
<name>A0ACB9Q5D8_BAUVA</name>
<reference evidence="1 2" key="1">
    <citation type="journal article" date="2022" name="DNA Res.">
        <title>Chromosomal-level genome assembly of the orchid tree Bauhinia variegata (Leguminosae; Cercidoideae) supports the allotetraploid origin hypothesis of Bauhinia.</title>
        <authorList>
            <person name="Zhong Y."/>
            <person name="Chen Y."/>
            <person name="Zheng D."/>
            <person name="Pang J."/>
            <person name="Liu Y."/>
            <person name="Luo S."/>
            <person name="Meng S."/>
            <person name="Qian L."/>
            <person name="Wei D."/>
            <person name="Dai S."/>
            <person name="Zhou R."/>
        </authorList>
    </citation>
    <scope>NUCLEOTIDE SEQUENCE [LARGE SCALE GENOMIC DNA]</scope>
    <source>
        <strain evidence="1">BV-YZ2020</strain>
    </source>
</reference>
<evidence type="ECO:0000313" key="1">
    <source>
        <dbReference type="EMBL" id="KAI4356294.1"/>
    </source>
</evidence>
<sequence>MAMISNISPLLVIISFLLLTNNVNPQSSKYPGNYTNPIHLEVEGDASSTNGISLQLTAVGNGIPFPNSAGRVSYADPVQLWDSKTGKLASFTTIFTFVVKPNGLAPFGDGISFFIAQFNSKSQQIQVPFCSKSPRESHCCC</sequence>
<proteinExistence type="predicted"/>
<dbReference type="Proteomes" id="UP000828941">
    <property type="component" value="Chromosome 1"/>
</dbReference>